<gene>
    <name evidence="2" type="ORF">HZS54_16575</name>
</gene>
<dbReference type="RefSeq" id="WP_179918197.1">
    <property type="nucleotide sequence ID" value="NZ_CP058909.1"/>
</dbReference>
<keyword evidence="3" id="KW-1185">Reference proteome</keyword>
<dbReference type="Proteomes" id="UP000509346">
    <property type="component" value="Chromosome"/>
</dbReference>
<proteinExistence type="predicted"/>
<keyword evidence="1" id="KW-1133">Transmembrane helix</keyword>
<feature type="transmembrane region" description="Helical" evidence="1">
    <location>
        <begin position="291"/>
        <end position="310"/>
    </location>
</feature>
<reference evidence="2 3" key="1">
    <citation type="submission" date="2020-07" db="EMBL/GenBank/DDBJ databases">
        <title>Halosimplex litoreum sp. nov. and Halosimplex rubrum sp. nov., isolated from different salt environments.</title>
        <authorList>
            <person name="Cui H."/>
        </authorList>
    </citation>
    <scope>NUCLEOTIDE SEQUENCE [LARGE SCALE GENOMIC DNA]</scope>
    <source>
        <strain evidence="2 3">R2</strain>
    </source>
</reference>
<feature type="transmembrane region" description="Helical" evidence="1">
    <location>
        <begin position="153"/>
        <end position="172"/>
    </location>
</feature>
<feature type="transmembrane region" description="Helical" evidence="1">
    <location>
        <begin position="204"/>
        <end position="227"/>
    </location>
</feature>
<dbReference type="AlphaFoldDB" id="A0A7D5PCF4"/>
<keyword evidence="1" id="KW-0812">Transmembrane</keyword>
<accession>A0A7D5PCF4</accession>
<feature type="transmembrane region" description="Helical" evidence="1">
    <location>
        <begin position="31"/>
        <end position="50"/>
    </location>
</feature>
<dbReference type="EMBL" id="CP058909">
    <property type="protein sequence ID" value="QLH83142.1"/>
    <property type="molecule type" value="Genomic_DNA"/>
</dbReference>
<organism evidence="2 3">
    <name type="scientific">Halosimplex pelagicum</name>
    <dbReference type="NCBI Taxonomy" id="869886"/>
    <lineage>
        <taxon>Archaea</taxon>
        <taxon>Methanobacteriati</taxon>
        <taxon>Methanobacteriota</taxon>
        <taxon>Stenosarchaea group</taxon>
        <taxon>Halobacteria</taxon>
        <taxon>Halobacteriales</taxon>
        <taxon>Haloarculaceae</taxon>
        <taxon>Halosimplex</taxon>
    </lineage>
</organism>
<feature type="transmembrane region" description="Helical" evidence="1">
    <location>
        <begin position="247"/>
        <end position="271"/>
    </location>
</feature>
<dbReference type="GeneID" id="56084238"/>
<name>A0A7D5PCF4_9EURY</name>
<feature type="transmembrane region" description="Helical" evidence="1">
    <location>
        <begin position="7"/>
        <end position="25"/>
    </location>
</feature>
<feature type="transmembrane region" description="Helical" evidence="1">
    <location>
        <begin position="62"/>
        <end position="84"/>
    </location>
</feature>
<evidence type="ECO:0000256" key="1">
    <source>
        <dbReference type="SAM" id="Phobius"/>
    </source>
</evidence>
<dbReference type="KEGG" id="hpel:HZS54_16575"/>
<sequence>MAARSLLPVLLLGADLGLLVLLGSLGVHLAAALTLLALLTLLSLLGPLVLGAELARLRVTGLVFGLLVLELPELLGVAPVLSALGGAATLLTGEAGLLPARLLRRGDVPLLLSRLLAESLRLRLPTRLLGLWLLAELLRLGLLTHLLALRLLILLRLGLLGLYLLGLGLLTLRLLTQLLGLGLLAHLLGLWLLTHLLALRLLRLLRLGLLTQLLCLGLLTQLLLGALRSCGQELTGLGVTGSLLGDLAHPLAELLGVAPVLGALVGAATLLTGEAGLLPARLLSRGDGSLLLCRLLVHPLLGLVHLLLLLERFLSV</sequence>
<evidence type="ECO:0000313" key="2">
    <source>
        <dbReference type="EMBL" id="QLH83142.1"/>
    </source>
</evidence>
<feature type="transmembrane region" description="Helical" evidence="1">
    <location>
        <begin position="178"/>
        <end position="197"/>
    </location>
</feature>
<protein>
    <submittedName>
        <fullName evidence="2">Uncharacterized protein</fullName>
    </submittedName>
</protein>
<evidence type="ECO:0000313" key="3">
    <source>
        <dbReference type="Proteomes" id="UP000509346"/>
    </source>
</evidence>
<keyword evidence="1" id="KW-0472">Membrane</keyword>